<dbReference type="PANTHER" id="PTHR11109">
    <property type="entry name" value="GTP CYCLOHYDROLASE I"/>
    <property type="match status" value="1"/>
</dbReference>
<reference evidence="13" key="2">
    <citation type="journal article" date="2010" name="Nature">
        <title>Comparative genomics reveals mobile pathogenicity chromosomes in Fusarium.</title>
        <authorList>
            <person name="Ma L.J."/>
            <person name="van der Does H.C."/>
            <person name="Borkovich K.A."/>
            <person name="Coleman J.J."/>
            <person name="Daboussi M.J."/>
            <person name="Di Pietro A."/>
            <person name="Dufresne M."/>
            <person name="Freitag M."/>
            <person name="Grabherr M."/>
            <person name="Henrissat B."/>
            <person name="Houterman P.M."/>
            <person name="Kang S."/>
            <person name="Shim W.B."/>
            <person name="Woloshuk C."/>
            <person name="Xie X."/>
            <person name="Xu J.R."/>
            <person name="Antoniw J."/>
            <person name="Baker S.E."/>
            <person name="Bluhm B.H."/>
            <person name="Breakspear A."/>
            <person name="Brown D.W."/>
            <person name="Butchko R.A."/>
            <person name="Chapman S."/>
            <person name="Coulson R."/>
            <person name="Coutinho P.M."/>
            <person name="Danchin E.G."/>
            <person name="Diener A."/>
            <person name="Gale L.R."/>
            <person name="Gardiner D.M."/>
            <person name="Goff S."/>
            <person name="Hammond-Kosack K.E."/>
            <person name="Hilburn K."/>
            <person name="Hua-Van A."/>
            <person name="Jonkers W."/>
            <person name="Kazan K."/>
            <person name="Kodira C.D."/>
            <person name="Koehrsen M."/>
            <person name="Kumar L."/>
            <person name="Lee Y.H."/>
            <person name="Li L."/>
            <person name="Manners J.M."/>
            <person name="Miranda-Saavedra D."/>
            <person name="Mukherjee M."/>
            <person name="Park G."/>
            <person name="Park J."/>
            <person name="Park S.Y."/>
            <person name="Proctor R.H."/>
            <person name="Regev A."/>
            <person name="Ruiz-Roldan M.C."/>
            <person name="Sain D."/>
            <person name="Sakthikumar S."/>
            <person name="Sykes S."/>
            <person name="Schwartz D.C."/>
            <person name="Turgeon B.G."/>
            <person name="Wapinski I."/>
            <person name="Yoder O."/>
            <person name="Young S."/>
            <person name="Zeng Q."/>
            <person name="Zhou S."/>
            <person name="Galagan J."/>
            <person name="Cuomo C.A."/>
            <person name="Kistler H.C."/>
            <person name="Rep M."/>
        </authorList>
    </citation>
    <scope>NUCLEOTIDE SEQUENCE [LARGE SCALE GENOMIC DNA]</scope>
    <source>
        <strain evidence="13">4287</strain>
    </source>
</reference>
<feature type="region of interest" description="Disordered" evidence="11">
    <location>
        <begin position="1"/>
        <end position="83"/>
    </location>
</feature>
<evidence type="ECO:0000313" key="14">
    <source>
        <dbReference type="Proteomes" id="UP000009097"/>
    </source>
</evidence>
<evidence type="ECO:0000256" key="9">
    <source>
        <dbReference type="ARBA" id="ARBA00023134"/>
    </source>
</evidence>
<dbReference type="SUPFAM" id="SSF55620">
    <property type="entry name" value="Tetrahydrobiopterin biosynthesis enzymes-like"/>
    <property type="match status" value="1"/>
</dbReference>
<evidence type="ECO:0000256" key="10">
    <source>
        <dbReference type="ARBA" id="ARBA00030854"/>
    </source>
</evidence>
<dbReference type="FunFam" id="3.30.1130.10:FF:000001">
    <property type="entry name" value="GTP cyclohydrolase 1"/>
    <property type="match status" value="1"/>
</dbReference>
<comment type="similarity">
    <text evidence="3">Belongs to the GTP cyclohydrolase I family.</text>
</comment>
<dbReference type="RefSeq" id="XP_018244330.1">
    <property type="nucleotide sequence ID" value="XM_018385682.1"/>
</dbReference>
<dbReference type="EC" id="3.5.4.16" evidence="4"/>
<dbReference type="GO" id="GO:0005737">
    <property type="term" value="C:cytoplasm"/>
    <property type="evidence" value="ECO:0007669"/>
    <property type="project" value="TreeGrafter"/>
</dbReference>
<feature type="compositionally biased region" description="Polar residues" evidence="11">
    <location>
        <begin position="45"/>
        <end position="54"/>
    </location>
</feature>
<keyword evidence="9" id="KW-0342">GTP-binding</keyword>
<dbReference type="InterPro" id="IPR020602">
    <property type="entry name" value="GTP_CycHdrlase_I_dom"/>
</dbReference>
<comment type="pathway">
    <text evidence="2">Cofactor biosynthesis; 7,8-dihydroneopterin triphosphate biosynthesis; 7,8-dihydroneopterin triphosphate from GTP: step 1/1.</text>
</comment>
<dbReference type="GO" id="GO:0003934">
    <property type="term" value="F:GTP cyclohydrolase I activity"/>
    <property type="evidence" value="ECO:0007669"/>
    <property type="project" value="UniProtKB-EC"/>
</dbReference>
<gene>
    <name evidence="13" type="ORF">FOXG_07050</name>
</gene>
<dbReference type="GO" id="GO:0008270">
    <property type="term" value="F:zinc ion binding"/>
    <property type="evidence" value="ECO:0007669"/>
    <property type="project" value="TreeGrafter"/>
</dbReference>
<dbReference type="AlphaFoldDB" id="A0A0J9V4W9"/>
<reference evidence="13" key="1">
    <citation type="submission" date="2007-04" db="EMBL/GenBank/DDBJ databases">
        <authorList>
            <consortium name="The Broad Institute Genome Sequencing Platform"/>
            <person name="Birren B."/>
            <person name="Lander E."/>
            <person name="Galagan J."/>
            <person name="Nusbaum C."/>
            <person name="Devon K."/>
            <person name="Ma L.-J."/>
            <person name="Jaffe D."/>
            <person name="Butler J."/>
            <person name="Alvarez P."/>
            <person name="Gnerre S."/>
            <person name="Grabherr M."/>
            <person name="Kleber M."/>
            <person name="Mauceli E."/>
            <person name="Brockman W."/>
            <person name="MacCallum I.A."/>
            <person name="Young S."/>
            <person name="LaButti K."/>
            <person name="DeCaprio D."/>
            <person name="Crawford M."/>
            <person name="Koehrsen M."/>
            <person name="Engels R."/>
            <person name="Montgomery P."/>
            <person name="Pearson M."/>
            <person name="Howarth C."/>
            <person name="Larson L."/>
            <person name="White J."/>
            <person name="O'Leary S."/>
            <person name="Kodira C."/>
            <person name="Zeng Q."/>
            <person name="Yandava C."/>
            <person name="Alvarado L."/>
            <person name="Kistler C."/>
            <person name="Shim W.-B."/>
            <person name="Kang S."/>
            <person name="Woloshuk C."/>
        </authorList>
    </citation>
    <scope>NUCLEOTIDE SEQUENCE</scope>
    <source>
        <strain evidence="13">4287</strain>
    </source>
</reference>
<evidence type="ECO:0000256" key="7">
    <source>
        <dbReference type="ARBA" id="ARBA00022801"/>
    </source>
</evidence>
<evidence type="ECO:0000256" key="2">
    <source>
        <dbReference type="ARBA" id="ARBA00005080"/>
    </source>
</evidence>
<dbReference type="OrthoDB" id="4966at2759"/>
<dbReference type="FunFam" id="1.10.286.10:FF:000003">
    <property type="entry name" value="GTP cyclohydrolase 1"/>
    <property type="match status" value="1"/>
</dbReference>
<dbReference type="Gene3D" id="1.10.286.10">
    <property type="match status" value="1"/>
</dbReference>
<evidence type="ECO:0000256" key="1">
    <source>
        <dbReference type="ARBA" id="ARBA00001052"/>
    </source>
</evidence>
<keyword evidence="8" id="KW-0289">Folate biosynthesis</keyword>
<dbReference type="EMBL" id="DS231704">
    <property type="protein sequence ID" value="KNB06285.1"/>
    <property type="molecule type" value="Genomic_DNA"/>
</dbReference>
<evidence type="ECO:0000256" key="4">
    <source>
        <dbReference type="ARBA" id="ARBA00012715"/>
    </source>
</evidence>
<comment type="catalytic activity">
    <reaction evidence="1">
        <text>GTP + H2O = 7,8-dihydroneopterin 3'-triphosphate + formate + H(+)</text>
        <dbReference type="Rhea" id="RHEA:17473"/>
        <dbReference type="ChEBI" id="CHEBI:15377"/>
        <dbReference type="ChEBI" id="CHEBI:15378"/>
        <dbReference type="ChEBI" id="CHEBI:15740"/>
        <dbReference type="ChEBI" id="CHEBI:37565"/>
        <dbReference type="ChEBI" id="CHEBI:58462"/>
        <dbReference type="EC" id="3.5.4.16"/>
    </reaction>
</comment>
<dbReference type="InterPro" id="IPR043134">
    <property type="entry name" value="GTP-CH-I_N"/>
</dbReference>
<evidence type="ECO:0000256" key="5">
    <source>
        <dbReference type="ARBA" id="ARBA00017272"/>
    </source>
</evidence>
<accession>A0A0J9V4W9</accession>
<evidence type="ECO:0000256" key="3">
    <source>
        <dbReference type="ARBA" id="ARBA00008085"/>
    </source>
</evidence>
<dbReference type="GeneID" id="28948807"/>
<keyword evidence="6" id="KW-0547">Nucleotide-binding</keyword>
<sequence>MASSKNGNVLSKKRARNDATVSSPVSDNLTQNGHKRRKKHELSSLGVTVDSTILSAPDQYKKPPDPVTGSGDLSIKTRTRQGENQEQAALRLEKMQGAMRTLLECIGEDPGCDGLLDTPSRYSKALLFLTKGYHINVEDIVNNALFHEGHNGMVIMHIPSNTVIGLSKLPRVAEVFSHRLQIQERLTKQVAHAIMDIIRPQGGAVVMESSHLCMVMRGVEKTSARTLTSCMLGCFAQKTKTRNGFMHFVGVSR</sequence>
<dbReference type="Gene3D" id="3.30.1130.10">
    <property type="match status" value="1"/>
</dbReference>
<evidence type="ECO:0000256" key="8">
    <source>
        <dbReference type="ARBA" id="ARBA00022909"/>
    </source>
</evidence>
<dbReference type="InterPro" id="IPR018234">
    <property type="entry name" value="GTP_CycHdrlase_I_CS"/>
</dbReference>
<dbReference type="PANTHER" id="PTHR11109:SF7">
    <property type="entry name" value="GTP CYCLOHYDROLASE 1"/>
    <property type="match status" value="1"/>
</dbReference>
<dbReference type="UniPathway" id="UPA00848">
    <property type="reaction ID" value="UER00151"/>
</dbReference>
<evidence type="ECO:0000256" key="11">
    <source>
        <dbReference type="SAM" id="MobiDB-lite"/>
    </source>
</evidence>
<dbReference type="PROSITE" id="PS00860">
    <property type="entry name" value="GTP_CYCLOHYDROL_1_2"/>
    <property type="match status" value="1"/>
</dbReference>
<protein>
    <recommendedName>
        <fullName evidence="5">GTP cyclohydrolase 1</fullName>
        <ecNumber evidence="4">3.5.4.16</ecNumber>
    </recommendedName>
    <alternativeName>
        <fullName evidence="10">GTP cyclohydrolase I</fullName>
    </alternativeName>
</protein>
<evidence type="ECO:0000313" key="13">
    <source>
        <dbReference type="EMBL" id="KNB06285.1"/>
    </source>
</evidence>
<dbReference type="InterPro" id="IPR043133">
    <property type="entry name" value="GTP-CH-I_C/QueF"/>
</dbReference>
<dbReference type="GO" id="GO:0046654">
    <property type="term" value="P:tetrahydrofolate biosynthetic process"/>
    <property type="evidence" value="ECO:0007669"/>
    <property type="project" value="InterPro"/>
</dbReference>
<dbReference type="VEuPathDB" id="FungiDB:FOXG_07050"/>
<dbReference type="GO" id="GO:0005525">
    <property type="term" value="F:GTP binding"/>
    <property type="evidence" value="ECO:0007669"/>
    <property type="project" value="UniProtKB-KW"/>
</dbReference>
<proteinExistence type="inferred from homology"/>
<dbReference type="GO" id="GO:0046656">
    <property type="term" value="P:folic acid biosynthetic process"/>
    <property type="evidence" value="ECO:0007669"/>
    <property type="project" value="UniProtKB-KW"/>
</dbReference>
<dbReference type="Pfam" id="PF01227">
    <property type="entry name" value="GTP_cyclohydroI"/>
    <property type="match status" value="1"/>
</dbReference>
<dbReference type="GO" id="GO:0006729">
    <property type="term" value="P:tetrahydrobiopterin biosynthetic process"/>
    <property type="evidence" value="ECO:0007669"/>
    <property type="project" value="TreeGrafter"/>
</dbReference>
<evidence type="ECO:0000256" key="6">
    <source>
        <dbReference type="ARBA" id="ARBA00022741"/>
    </source>
</evidence>
<name>A0A0J9V4W9_FUSO4</name>
<dbReference type="KEGG" id="fox:FOXG_07050"/>
<feature type="domain" description="GTP cyclohydrolase I" evidence="12">
    <location>
        <begin position="156"/>
        <end position="248"/>
    </location>
</feature>
<dbReference type="InterPro" id="IPR001474">
    <property type="entry name" value="GTP_CycHdrlase_I"/>
</dbReference>
<evidence type="ECO:0000259" key="12">
    <source>
        <dbReference type="Pfam" id="PF01227"/>
    </source>
</evidence>
<dbReference type="Proteomes" id="UP000009097">
    <property type="component" value="Unassembled WGS sequence"/>
</dbReference>
<feature type="compositionally biased region" description="Polar residues" evidence="11">
    <location>
        <begin position="19"/>
        <end position="32"/>
    </location>
</feature>
<organism evidence="13 14">
    <name type="scientific">Fusarium oxysporum f. sp. lycopersici (strain 4287 / CBS 123668 / FGSC 9935 / NRRL 34936)</name>
    <name type="common">Fusarium vascular wilt of tomato</name>
    <dbReference type="NCBI Taxonomy" id="426428"/>
    <lineage>
        <taxon>Eukaryota</taxon>
        <taxon>Fungi</taxon>
        <taxon>Dikarya</taxon>
        <taxon>Ascomycota</taxon>
        <taxon>Pezizomycotina</taxon>
        <taxon>Sordariomycetes</taxon>
        <taxon>Hypocreomycetidae</taxon>
        <taxon>Hypocreales</taxon>
        <taxon>Nectriaceae</taxon>
        <taxon>Fusarium</taxon>
        <taxon>Fusarium oxysporum species complex</taxon>
    </lineage>
</organism>
<keyword evidence="7" id="KW-0378">Hydrolase</keyword>